<comment type="similarity">
    <text evidence="13 19">Belongs to the steroid 5-alpha reductase family. Polyprenal reductase subfamily.</text>
</comment>
<feature type="domain" description="3-oxo-5-alpha-steroid 4-dehydrogenase C-terminal" evidence="21">
    <location>
        <begin position="261"/>
        <end position="378"/>
    </location>
</feature>
<dbReference type="PANTHER" id="PTHR14624:SF0">
    <property type="entry name" value="POLYPRENOL REDUCTASE"/>
    <property type="match status" value="1"/>
</dbReference>
<accession>A0A9D3WXS1</accession>
<evidence type="ECO:0000256" key="17">
    <source>
        <dbReference type="ARBA" id="ARBA00049397"/>
    </source>
</evidence>
<dbReference type="GO" id="GO:0160198">
    <property type="term" value="F:polyprenal reductase activity"/>
    <property type="evidence" value="ECO:0007669"/>
    <property type="project" value="UniProtKB-EC"/>
</dbReference>
<dbReference type="GO" id="GO:0005789">
    <property type="term" value="C:endoplasmic reticulum membrane"/>
    <property type="evidence" value="ECO:0007669"/>
    <property type="project" value="UniProtKB-SubCell"/>
</dbReference>
<dbReference type="InterPro" id="IPR039698">
    <property type="entry name" value="Dfg10/SRD5A3"/>
</dbReference>
<evidence type="ECO:0000256" key="10">
    <source>
        <dbReference type="ARBA" id="ARBA00023098"/>
    </source>
</evidence>
<keyword evidence="6 19" id="KW-0256">Endoplasmic reticulum</keyword>
<comment type="function">
    <text evidence="12">Plays a key role in early steps of protein N-linked glycosylation by being involved in the conversion of polyprenol into dolichol. Acts as a polyprenal reductase that mediates the reduction of polyprenal into dolichal in a NADP-dependent mechanism. Dolichols are required for the synthesis of dolichol-linked monosaccharides and the oligosaccharide precursor used for N-glycosylation. Also able to convert testosterone (T) into 5-alpha-dihydrotestosterone (DHT).</text>
</comment>
<organism evidence="22 23">
    <name type="scientific">Mauremys mutica</name>
    <name type="common">yellowpond turtle</name>
    <dbReference type="NCBI Taxonomy" id="74926"/>
    <lineage>
        <taxon>Eukaryota</taxon>
        <taxon>Metazoa</taxon>
        <taxon>Chordata</taxon>
        <taxon>Craniata</taxon>
        <taxon>Vertebrata</taxon>
        <taxon>Euteleostomi</taxon>
        <taxon>Archelosauria</taxon>
        <taxon>Testudinata</taxon>
        <taxon>Testudines</taxon>
        <taxon>Cryptodira</taxon>
        <taxon>Durocryptodira</taxon>
        <taxon>Testudinoidea</taxon>
        <taxon>Geoemydidae</taxon>
        <taxon>Geoemydinae</taxon>
        <taxon>Mauremys</taxon>
    </lineage>
</organism>
<dbReference type="GO" id="GO:0006488">
    <property type="term" value="P:dolichol-linked oligosaccharide biosynthetic process"/>
    <property type="evidence" value="ECO:0007669"/>
    <property type="project" value="UniProtKB-UniRule"/>
</dbReference>
<evidence type="ECO:0000256" key="8">
    <source>
        <dbReference type="ARBA" id="ARBA00022989"/>
    </source>
</evidence>
<keyword evidence="5 19" id="KW-0812">Transmembrane</keyword>
<feature type="transmembrane region" description="Helical" evidence="19">
    <location>
        <begin position="221"/>
        <end position="243"/>
    </location>
</feature>
<evidence type="ECO:0000256" key="16">
    <source>
        <dbReference type="ARBA" id="ARBA00048765"/>
    </source>
</evidence>
<feature type="transmembrane region" description="Helical" evidence="19">
    <location>
        <begin position="255"/>
        <end position="273"/>
    </location>
</feature>
<feature type="transmembrane region" description="Helical" evidence="19">
    <location>
        <begin position="137"/>
        <end position="162"/>
    </location>
</feature>
<comment type="catalytic activity">
    <reaction evidence="18 19">
        <text>a di-trans,poly-cis-dolichal + NADP(+) = a di-trans,poly-cis-polyprenal + NADPH + H(+)</text>
        <dbReference type="Rhea" id="RHEA:80727"/>
        <dbReference type="Rhea" id="RHEA-COMP:19536"/>
        <dbReference type="Rhea" id="RHEA-COMP:19537"/>
        <dbReference type="ChEBI" id="CHEBI:15378"/>
        <dbReference type="ChEBI" id="CHEBI:57783"/>
        <dbReference type="ChEBI" id="CHEBI:58349"/>
        <dbReference type="ChEBI" id="CHEBI:231623"/>
        <dbReference type="ChEBI" id="CHEBI:231637"/>
        <dbReference type="EC" id="1.3.1.94"/>
    </reaction>
    <physiologicalReaction direction="right-to-left" evidence="18 19">
        <dbReference type="Rhea" id="RHEA:80729"/>
    </physiologicalReaction>
</comment>
<dbReference type="Proteomes" id="UP000827986">
    <property type="component" value="Unassembled WGS sequence"/>
</dbReference>
<comment type="catalytic activity">
    <reaction evidence="15">
        <text>androst-4-ene-3,17-dione + NADPH + H(+) = 5alpha-androstan-3,17-dione + NADP(+)</text>
        <dbReference type="Rhea" id="RHEA:50816"/>
        <dbReference type="ChEBI" id="CHEBI:15378"/>
        <dbReference type="ChEBI" id="CHEBI:15994"/>
        <dbReference type="ChEBI" id="CHEBI:16422"/>
        <dbReference type="ChEBI" id="CHEBI:57783"/>
        <dbReference type="ChEBI" id="CHEBI:58349"/>
    </reaction>
    <physiologicalReaction direction="right-to-left" evidence="15">
        <dbReference type="Rhea" id="RHEA:50818"/>
    </physiologicalReaction>
</comment>
<evidence type="ECO:0000256" key="6">
    <source>
        <dbReference type="ARBA" id="ARBA00022824"/>
    </source>
</evidence>
<evidence type="ECO:0000256" key="13">
    <source>
        <dbReference type="ARBA" id="ARBA00046320"/>
    </source>
</evidence>
<dbReference type="EC" id="1.3.1.22" evidence="3 19"/>
<feature type="region of interest" description="Disordered" evidence="20">
    <location>
        <begin position="1"/>
        <end position="38"/>
    </location>
</feature>
<dbReference type="EC" id="1.3.1.94" evidence="4 19"/>
<evidence type="ECO:0000256" key="11">
    <source>
        <dbReference type="ARBA" id="ARBA00023136"/>
    </source>
</evidence>
<reference evidence="22" key="1">
    <citation type="submission" date="2021-09" db="EMBL/GenBank/DDBJ databases">
        <title>The genome of Mauremys mutica provides insights into the evolution of semi-aquatic lifestyle.</title>
        <authorList>
            <person name="Gong S."/>
            <person name="Gao Y."/>
        </authorList>
    </citation>
    <scope>NUCLEOTIDE SEQUENCE</scope>
    <source>
        <strain evidence="22">MM-2020</strain>
        <tissue evidence="22">Muscle</tissue>
    </source>
</reference>
<evidence type="ECO:0000256" key="7">
    <source>
        <dbReference type="ARBA" id="ARBA00022857"/>
    </source>
</evidence>
<dbReference type="AlphaFoldDB" id="A0A9D3WXS1"/>
<evidence type="ECO:0000256" key="4">
    <source>
        <dbReference type="ARBA" id="ARBA00012522"/>
    </source>
</evidence>
<dbReference type="OrthoDB" id="541710at2759"/>
<evidence type="ECO:0000313" key="23">
    <source>
        <dbReference type="Proteomes" id="UP000827986"/>
    </source>
</evidence>
<keyword evidence="8 19" id="KW-1133">Transmembrane helix</keyword>
<feature type="compositionally biased region" description="Gly residues" evidence="20">
    <location>
        <begin position="1"/>
        <end position="10"/>
    </location>
</feature>
<evidence type="ECO:0000256" key="18">
    <source>
        <dbReference type="ARBA" id="ARBA00049427"/>
    </source>
</evidence>
<evidence type="ECO:0000256" key="19">
    <source>
        <dbReference type="RuleBase" id="RU367081"/>
    </source>
</evidence>
<evidence type="ECO:0000256" key="20">
    <source>
        <dbReference type="SAM" id="MobiDB-lite"/>
    </source>
</evidence>
<dbReference type="GO" id="GO:0102389">
    <property type="term" value="F:polyprenol reductase activity"/>
    <property type="evidence" value="ECO:0007669"/>
    <property type="project" value="UniProtKB-UniRule"/>
</dbReference>
<proteinExistence type="inferred from homology"/>
<comment type="caution">
    <text evidence="22">The sequence shown here is derived from an EMBL/GenBank/DDBJ whole genome shotgun (WGS) entry which is preliminary data.</text>
</comment>
<comment type="subcellular location">
    <subcellularLocation>
        <location evidence="1">Endoplasmic reticulum membrane</location>
        <topology evidence="1">Multi-pass membrane protein</topology>
    </subcellularLocation>
</comment>
<keyword evidence="9 19" id="KW-0560">Oxidoreductase</keyword>
<evidence type="ECO:0000256" key="2">
    <source>
        <dbReference type="ARBA" id="ARBA00004922"/>
    </source>
</evidence>
<feature type="transmembrane region" description="Helical" evidence="19">
    <location>
        <begin position="320"/>
        <end position="346"/>
    </location>
</feature>
<keyword evidence="23" id="KW-1185">Reference proteome</keyword>
<evidence type="ECO:0000256" key="3">
    <source>
        <dbReference type="ARBA" id="ARBA00012049"/>
    </source>
</evidence>
<evidence type="ECO:0000256" key="12">
    <source>
        <dbReference type="ARBA" id="ARBA00045898"/>
    </source>
</evidence>
<dbReference type="GO" id="GO:0047751">
    <property type="term" value="F:3-oxo-5-alpha-steroid 4-dehydrogenase (NADP+) activity"/>
    <property type="evidence" value="ECO:0007669"/>
    <property type="project" value="UniProtKB-UniRule"/>
</dbReference>
<evidence type="ECO:0000313" key="22">
    <source>
        <dbReference type="EMBL" id="KAH1170044.1"/>
    </source>
</evidence>
<feature type="transmembrane region" description="Helical" evidence="19">
    <location>
        <begin position="71"/>
        <end position="93"/>
    </location>
</feature>
<evidence type="ECO:0000256" key="5">
    <source>
        <dbReference type="ARBA" id="ARBA00022692"/>
    </source>
</evidence>
<dbReference type="GO" id="GO:0016095">
    <property type="term" value="P:polyprenol catabolic process"/>
    <property type="evidence" value="ECO:0007669"/>
    <property type="project" value="UniProtKB-UniRule"/>
</dbReference>
<evidence type="ECO:0000256" key="9">
    <source>
        <dbReference type="ARBA" id="ARBA00023002"/>
    </source>
</evidence>
<keyword evidence="7 19" id="KW-0521">NADP</keyword>
<dbReference type="Pfam" id="PF02544">
    <property type="entry name" value="Steroid_dh"/>
    <property type="match status" value="1"/>
</dbReference>
<comment type="catalytic activity">
    <reaction evidence="16">
        <text>a 3-oxo-5alpha-steroid + NADP(+) = a 3-oxo-Delta(4)-steroid + NADPH + H(+)</text>
        <dbReference type="Rhea" id="RHEA:54384"/>
        <dbReference type="ChEBI" id="CHEBI:13601"/>
        <dbReference type="ChEBI" id="CHEBI:15378"/>
        <dbReference type="ChEBI" id="CHEBI:47909"/>
        <dbReference type="ChEBI" id="CHEBI:57783"/>
        <dbReference type="ChEBI" id="CHEBI:58349"/>
        <dbReference type="EC" id="1.3.1.22"/>
    </reaction>
    <physiologicalReaction direction="right-to-left" evidence="16">
        <dbReference type="Rhea" id="RHEA:54386"/>
    </physiologicalReaction>
</comment>
<evidence type="ECO:0000256" key="15">
    <source>
        <dbReference type="ARBA" id="ARBA00048095"/>
    </source>
</evidence>
<evidence type="ECO:0000256" key="1">
    <source>
        <dbReference type="ARBA" id="ARBA00004477"/>
    </source>
</evidence>
<name>A0A9D3WXS1_9SAUR</name>
<evidence type="ECO:0000256" key="14">
    <source>
        <dbReference type="ARBA" id="ARBA00047186"/>
    </source>
</evidence>
<protein>
    <recommendedName>
        <fullName evidence="14 19">Polyprenal reductase</fullName>
        <ecNumber evidence="3 19">1.3.1.22</ecNumber>
        <ecNumber evidence="4 19">1.3.1.94</ecNumber>
    </recommendedName>
</protein>
<dbReference type="FunFam" id="1.20.120.1630:FF:000021">
    <property type="entry name" value="Polyprenol reductase 1"/>
    <property type="match status" value="1"/>
</dbReference>
<comment type="catalytic activity">
    <reaction evidence="17">
        <text>17beta-hydroxy-5alpha-androstan-3-one + NADP(+) = testosterone + NADPH + H(+)</text>
        <dbReference type="Rhea" id="RHEA:50820"/>
        <dbReference type="ChEBI" id="CHEBI:15378"/>
        <dbReference type="ChEBI" id="CHEBI:16330"/>
        <dbReference type="ChEBI" id="CHEBI:17347"/>
        <dbReference type="ChEBI" id="CHEBI:57783"/>
        <dbReference type="ChEBI" id="CHEBI:58349"/>
        <dbReference type="EC" id="1.3.1.22"/>
    </reaction>
    <physiologicalReaction direction="right-to-left" evidence="17">
        <dbReference type="Rhea" id="RHEA:50822"/>
    </physiologicalReaction>
</comment>
<comment type="pathway">
    <text evidence="2 19">Protein modification; protein glycosylation.</text>
</comment>
<gene>
    <name evidence="22" type="ORF">KIL84_001029</name>
</gene>
<sequence length="378" mass="42310">MCTADGGRGFLGSPRTSQWGGETARATPSARRWLAPPPFPHSYSSAPRRGGAQSRLAPVPSRVRVQGGPRAMASALGAFWLLLAAAFLAALLLELLQAPCAGPGAGLFQDLTRYGKTKSGRGQRPAWLRLLDVPKRWFSHFYILSVVWNGFLLLLLIQALFLSRPFPIWLQDLLSAIGGASQNQDVGDKHLSALLVLLLLWLHSFRRLIECLCISVFSNGVIHILQYCLGLGYYSVIGLTVLCQVPANVSNGKDLFMQICWYHILGIMMYIWASVHQHRCHVILANLRKSKSGKVVSLNHSIPFGDWFERVSCPHYFAELLIYVAMAIIFGFQNITWWLAVMFVLFNQALAAVLCHEFYVNKFSCYPTHRKAFIPFLF</sequence>
<keyword evidence="10" id="KW-0443">Lipid metabolism</keyword>
<evidence type="ECO:0000259" key="21">
    <source>
        <dbReference type="Pfam" id="PF02544"/>
    </source>
</evidence>
<keyword evidence="11 19" id="KW-0472">Membrane</keyword>
<dbReference type="PANTHER" id="PTHR14624">
    <property type="entry name" value="DFG10 PROTEIN"/>
    <property type="match status" value="1"/>
</dbReference>
<dbReference type="InterPro" id="IPR001104">
    <property type="entry name" value="3-oxo-5_a-steroid_4-DH_C"/>
</dbReference>
<dbReference type="EMBL" id="JAHDVG010000484">
    <property type="protein sequence ID" value="KAH1170044.1"/>
    <property type="molecule type" value="Genomic_DNA"/>
</dbReference>
<dbReference type="PROSITE" id="PS50244">
    <property type="entry name" value="S5A_REDUCTASE"/>
    <property type="match status" value="1"/>
</dbReference>